<keyword evidence="7" id="KW-1278">Translocase</keyword>
<evidence type="ECO:0000256" key="2">
    <source>
        <dbReference type="ARBA" id="ARBA00022475"/>
    </source>
</evidence>
<evidence type="ECO:0000313" key="12">
    <source>
        <dbReference type="EMBL" id="MFD2094513.1"/>
    </source>
</evidence>
<gene>
    <name evidence="12" type="primary">modC</name>
    <name evidence="12" type="ORF">ACFSJ3_00825</name>
</gene>
<dbReference type="PANTHER" id="PTHR43514">
    <property type="entry name" value="ABC TRANSPORTER I FAMILY MEMBER 10"/>
    <property type="match status" value="1"/>
</dbReference>
<reference evidence="13" key="1">
    <citation type="journal article" date="2019" name="Int. J. Syst. Evol. Microbiol.">
        <title>The Global Catalogue of Microorganisms (GCM) 10K type strain sequencing project: providing services to taxonomists for standard genome sequencing and annotation.</title>
        <authorList>
            <consortium name="The Broad Institute Genomics Platform"/>
            <consortium name="The Broad Institute Genome Sequencing Center for Infectious Disease"/>
            <person name="Wu L."/>
            <person name="Ma J."/>
        </authorList>
    </citation>
    <scope>NUCLEOTIDE SEQUENCE [LARGE SCALE GENOMIC DNA]</scope>
    <source>
        <strain evidence="13">CGMCC 1.10992</strain>
    </source>
</reference>
<dbReference type="Pfam" id="PF03459">
    <property type="entry name" value="TOBE"/>
    <property type="match status" value="1"/>
</dbReference>
<name>A0ABW4XJR2_9GAMM</name>
<feature type="domain" description="Mop" evidence="11">
    <location>
        <begin position="295"/>
        <end position="370"/>
    </location>
</feature>
<dbReference type="InterPro" id="IPR003439">
    <property type="entry name" value="ABC_transporter-like_ATP-bd"/>
</dbReference>
<dbReference type="InterPro" id="IPR003593">
    <property type="entry name" value="AAA+_ATPase"/>
</dbReference>
<dbReference type="Pfam" id="PF00005">
    <property type="entry name" value="ABC_tran"/>
    <property type="match status" value="1"/>
</dbReference>
<evidence type="ECO:0000313" key="13">
    <source>
        <dbReference type="Proteomes" id="UP001597380"/>
    </source>
</evidence>
<evidence type="ECO:0000256" key="9">
    <source>
        <dbReference type="PROSITE-ProRule" id="PRU01213"/>
    </source>
</evidence>
<keyword evidence="8" id="KW-0472">Membrane</keyword>
<comment type="caution">
    <text evidence="12">The sequence shown here is derived from an EMBL/GenBank/DDBJ whole genome shotgun (WGS) entry which is preliminary data.</text>
</comment>
<dbReference type="Proteomes" id="UP001597380">
    <property type="component" value="Unassembled WGS sequence"/>
</dbReference>
<evidence type="ECO:0000256" key="7">
    <source>
        <dbReference type="ARBA" id="ARBA00022967"/>
    </source>
</evidence>
<dbReference type="PROSITE" id="PS00211">
    <property type="entry name" value="ABC_TRANSPORTER_1"/>
    <property type="match status" value="1"/>
</dbReference>
<dbReference type="RefSeq" id="WP_345338676.1">
    <property type="nucleotide sequence ID" value="NZ_BAABLI010000007.1"/>
</dbReference>
<dbReference type="Gene3D" id="3.40.50.300">
    <property type="entry name" value="P-loop containing nucleotide triphosphate hydrolases"/>
    <property type="match status" value="1"/>
</dbReference>
<dbReference type="NCBIfam" id="TIGR02142">
    <property type="entry name" value="modC_ABC"/>
    <property type="match status" value="1"/>
</dbReference>
<evidence type="ECO:0000256" key="8">
    <source>
        <dbReference type="ARBA" id="ARBA00023136"/>
    </source>
</evidence>
<protein>
    <submittedName>
        <fullName evidence="12">Molybdenum ABC transporter ATP-binding protein</fullName>
    </submittedName>
</protein>
<dbReference type="InterPro" id="IPR005116">
    <property type="entry name" value="Transp-assoc_OB_typ1"/>
</dbReference>
<dbReference type="SMART" id="SM00382">
    <property type="entry name" value="AAA"/>
    <property type="match status" value="1"/>
</dbReference>
<keyword evidence="2" id="KW-1003">Cell membrane</keyword>
<organism evidence="12 13">
    <name type="scientific">Corallincola platygyrae</name>
    <dbReference type="NCBI Taxonomy" id="1193278"/>
    <lineage>
        <taxon>Bacteria</taxon>
        <taxon>Pseudomonadati</taxon>
        <taxon>Pseudomonadota</taxon>
        <taxon>Gammaproteobacteria</taxon>
        <taxon>Alteromonadales</taxon>
        <taxon>Psychromonadaceae</taxon>
        <taxon>Corallincola</taxon>
    </lineage>
</organism>
<keyword evidence="1" id="KW-0813">Transport</keyword>
<dbReference type="EMBL" id="JBHUHT010000004">
    <property type="protein sequence ID" value="MFD2094513.1"/>
    <property type="molecule type" value="Genomic_DNA"/>
</dbReference>
<sequence>MQISINACLVRNGWRSAYHLNSQLSGITGIVGRSGAGKTTLLRLIAGLEPNAKGVMHLDGQTLLQGQTAMQAEKREIAYVFQDSRLFPHLTVKKNLSYVIKRGQMSAEQAFELMGQLGILTWMDKYPRELSGGQQQRVALARGLLQTPKLMLLDEPMSALDLVARRAILPVLKRYSEAWQIPMLYVSHSTEEICAACERVVIIDRGEVVAAGSPQDLLASAEVSQHLESPYQGAVLDAWGSNYEENDQLMRLRVKGADDCDYWLHAPIDKSWCGESLKLRVPASEVIVATAPLQSASIQNCLPAVIKEITPIQPGEMLVQMAVGAISGQNSEEGANLLAKVSRRAVRTLKLQRGQSVYAHIKAVNLIEID</sequence>
<dbReference type="InterPro" id="IPR027417">
    <property type="entry name" value="P-loop_NTPase"/>
</dbReference>
<keyword evidence="3 9" id="KW-0500">Molybdenum</keyword>
<dbReference type="SUPFAM" id="SSF50331">
    <property type="entry name" value="MOP-like"/>
    <property type="match status" value="1"/>
</dbReference>
<dbReference type="SUPFAM" id="SSF52540">
    <property type="entry name" value="P-loop containing nucleoside triphosphate hydrolases"/>
    <property type="match status" value="1"/>
</dbReference>
<keyword evidence="5" id="KW-0547">Nucleotide-binding</keyword>
<evidence type="ECO:0000259" key="11">
    <source>
        <dbReference type="PROSITE" id="PS51866"/>
    </source>
</evidence>
<evidence type="ECO:0000256" key="1">
    <source>
        <dbReference type="ARBA" id="ARBA00022448"/>
    </source>
</evidence>
<dbReference type="PROSITE" id="PS50893">
    <property type="entry name" value="ABC_TRANSPORTER_2"/>
    <property type="match status" value="1"/>
</dbReference>
<dbReference type="InterPro" id="IPR050334">
    <property type="entry name" value="Molybdenum_import_ModC"/>
</dbReference>
<dbReference type="InterPro" id="IPR008995">
    <property type="entry name" value="Mo/tungstate-bd_C_term_dom"/>
</dbReference>
<evidence type="ECO:0000256" key="3">
    <source>
        <dbReference type="ARBA" id="ARBA00022505"/>
    </source>
</evidence>
<dbReference type="InterPro" id="IPR004606">
    <property type="entry name" value="Mop_domain"/>
</dbReference>
<dbReference type="PANTHER" id="PTHR43514:SF4">
    <property type="entry name" value="ABC TRANSPORTER I FAMILY MEMBER 10"/>
    <property type="match status" value="1"/>
</dbReference>
<keyword evidence="6 12" id="KW-0067">ATP-binding</keyword>
<accession>A0ABW4XJR2</accession>
<evidence type="ECO:0000256" key="6">
    <source>
        <dbReference type="ARBA" id="ARBA00022840"/>
    </source>
</evidence>
<evidence type="ECO:0000256" key="4">
    <source>
        <dbReference type="ARBA" id="ARBA00022519"/>
    </source>
</evidence>
<dbReference type="GO" id="GO:0005524">
    <property type="term" value="F:ATP binding"/>
    <property type="evidence" value="ECO:0007669"/>
    <property type="project" value="UniProtKB-KW"/>
</dbReference>
<keyword evidence="4" id="KW-0997">Cell inner membrane</keyword>
<dbReference type="Gene3D" id="2.40.50.100">
    <property type="match status" value="1"/>
</dbReference>
<dbReference type="InterPro" id="IPR017871">
    <property type="entry name" value="ABC_transporter-like_CS"/>
</dbReference>
<keyword evidence="13" id="KW-1185">Reference proteome</keyword>
<evidence type="ECO:0000256" key="5">
    <source>
        <dbReference type="ARBA" id="ARBA00022741"/>
    </source>
</evidence>
<dbReference type="PROSITE" id="PS51866">
    <property type="entry name" value="MOP"/>
    <property type="match status" value="1"/>
</dbReference>
<dbReference type="InterPro" id="IPR011868">
    <property type="entry name" value="ModC_ABC_ATP-bd"/>
</dbReference>
<feature type="domain" description="ABC transporter" evidence="10">
    <location>
        <begin position="3"/>
        <end position="230"/>
    </location>
</feature>
<proteinExistence type="predicted"/>
<evidence type="ECO:0000259" key="10">
    <source>
        <dbReference type="PROSITE" id="PS50893"/>
    </source>
</evidence>